<dbReference type="InterPro" id="IPR008972">
    <property type="entry name" value="Cupredoxin"/>
</dbReference>
<feature type="compositionally biased region" description="Low complexity" evidence="1">
    <location>
        <begin position="28"/>
        <end position="40"/>
    </location>
</feature>
<feature type="region of interest" description="Disordered" evidence="1">
    <location>
        <begin position="27"/>
        <end position="50"/>
    </location>
</feature>
<dbReference type="Gene3D" id="2.60.40.420">
    <property type="entry name" value="Cupredoxins - blue copper proteins"/>
    <property type="match status" value="1"/>
</dbReference>
<evidence type="ECO:0000259" key="3">
    <source>
        <dbReference type="Pfam" id="PF13473"/>
    </source>
</evidence>
<dbReference type="Pfam" id="PF13473">
    <property type="entry name" value="Cupredoxin_1"/>
    <property type="match status" value="1"/>
</dbReference>
<dbReference type="RefSeq" id="WP_204603618.1">
    <property type="nucleotide sequence ID" value="NZ_JBHSED010000035.1"/>
</dbReference>
<evidence type="ECO:0000313" key="4">
    <source>
        <dbReference type="EMBL" id="MFC4304922.1"/>
    </source>
</evidence>
<dbReference type="EMBL" id="JBHSED010000035">
    <property type="protein sequence ID" value="MFC4304922.1"/>
    <property type="molecule type" value="Genomic_DNA"/>
</dbReference>
<dbReference type="PROSITE" id="PS51257">
    <property type="entry name" value="PROKAR_LIPOPROTEIN"/>
    <property type="match status" value="1"/>
</dbReference>
<comment type="caution">
    <text evidence="4">The sequence shown here is derived from an EMBL/GenBank/DDBJ whole genome shotgun (WGS) entry which is preliminary data.</text>
</comment>
<protein>
    <submittedName>
        <fullName evidence="4">Cupredoxin domain-containing protein</fullName>
    </submittedName>
</protein>
<reference evidence="5" key="1">
    <citation type="journal article" date="2019" name="Int. J. Syst. Evol. Microbiol.">
        <title>The Global Catalogue of Microorganisms (GCM) 10K type strain sequencing project: providing services to taxonomists for standard genome sequencing and annotation.</title>
        <authorList>
            <consortium name="The Broad Institute Genomics Platform"/>
            <consortium name="The Broad Institute Genome Sequencing Center for Infectious Disease"/>
            <person name="Wu L."/>
            <person name="Ma J."/>
        </authorList>
    </citation>
    <scope>NUCLEOTIDE SEQUENCE [LARGE SCALE GENOMIC DNA]</scope>
    <source>
        <strain evidence="5">CGMCC 4.1641</strain>
    </source>
</reference>
<feature type="domain" description="EfeO-type cupredoxin-like" evidence="3">
    <location>
        <begin position="49"/>
        <end position="136"/>
    </location>
</feature>
<feature type="signal peptide" evidence="2">
    <location>
        <begin position="1"/>
        <end position="20"/>
    </location>
</feature>
<evidence type="ECO:0000256" key="1">
    <source>
        <dbReference type="SAM" id="MobiDB-lite"/>
    </source>
</evidence>
<evidence type="ECO:0000256" key="2">
    <source>
        <dbReference type="SAM" id="SignalP"/>
    </source>
</evidence>
<dbReference type="SUPFAM" id="SSF49503">
    <property type="entry name" value="Cupredoxins"/>
    <property type="match status" value="1"/>
</dbReference>
<sequence length="137" mass="14192">MKKTASLFALALLALAVALSGCGKKNNAASPSPSVSSPAATETVPAEGGAGAHEVTIKATNWKFEPAEIKAKVGDTIKLTLKNEQGAHGIEIADLGVKLKNNESAEVKLDKAGSYEYHCSIQCGQGHDAMKGFIVVE</sequence>
<dbReference type="InterPro" id="IPR028096">
    <property type="entry name" value="EfeO_Cupredoxin"/>
</dbReference>
<proteinExistence type="predicted"/>
<gene>
    <name evidence="4" type="ORF">ACFO1S_15940</name>
</gene>
<evidence type="ECO:0000313" key="5">
    <source>
        <dbReference type="Proteomes" id="UP001595755"/>
    </source>
</evidence>
<organism evidence="4 5">
    <name type="scientific">Cohnella boryungensis</name>
    <dbReference type="NCBI Taxonomy" id="768479"/>
    <lineage>
        <taxon>Bacteria</taxon>
        <taxon>Bacillati</taxon>
        <taxon>Bacillota</taxon>
        <taxon>Bacilli</taxon>
        <taxon>Bacillales</taxon>
        <taxon>Paenibacillaceae</taxon>
        <taxon>Cohnella</taxon>
    </lineage>
</organism>
<name>A0ABV8SD72_9BACL</name>
<accession>A0ABV8SD72</accession>
<keyword evidence="2" id="KW-0732">Signal</keyword>
<dbReference type="Proteomes" id="UP001595755">
    <property type="component" value="Unassembled WGS sequence"/>
</dbReference>
<keyword evidence="5" id="KW-1185">Reference proteome</keyword>
<feature type="chain" id="PRO_5045337735" evidence="2">
    <location>
        <begin position="21"/>
        <end position="137"/>
    </location>
</feature>